<comment type="caution">
    <text evidence="1">The sequence shown here is derived from an EMBL/GenBank/DDBJ whole genome shotgun (WGS) entry which is preliminary data.</text>
</comment>
<keyword evidence="2" id="KW-1185">Reference proteome</keyword>
<dbReference type="AlphaFoldDB" id="A0A176S2L2"/>
<evidence type="ECO:0000313" key="2">
    <source>
        <dbReference type="Proteomes" id="UP000076962"/>
    </source>
</evidence>
<protein>
    <submittedName>
        <fullName evidence="1">Uncharacterized protein</fullName>
    </submittedName>
</protein>
<reference evidence="1 2" key="1">
    <citation type="submission" date="2016-05" db="EMBL/GenBank/DDBJ databases">
        <title>Single-cell genome of chain-forming Candidatus Thiomargarita nelsonii and comparison to other large sulfur-oxidizing bacteria.</title>
        <authorList>
            <person name="Winkel M."/>
            <person name="Salman V."/>
            <person name="Woyke T."/>
            <person name="Schulz-Vogt H."/>
            <person name="Richter M."/>
            <person name="Flood B."/>
            <person name="Bailey J."/>
            <person name="Amann R."/>
            <person name="Mussmann M."/>
        </authorList>
    </citation>
    <scope>NUCLEOTIDE SEQUENCE [LARGE SCALE GENOMIC DNA]</scope>
    <source>
        <strain evidence="1 2">THI036</strain>
    </source>
</reference>
<organism evidence="1 2">
    <name type="scientific">Candidatus Thiomargarita nelsonii</name>
    <dbReference type="NCBI Taxonomy" id="1003181"/>
    <lineage>
        <taxon>Bacteria</taxon>
        <taxon>Pseudomonadati</taxon>
        <taxon>Pseudomonadota</taxon>
        <taxon>Gammaproteobacteria</taxon>
        <taxon>Thiotrichales</taxon>
        <taxon>Thiotrichaceae</taxon>
        <taxon>Thiomargarita</taxon>
    </lineage>
</organism>
<accession>A0A176S2L2</accession>
<sequence>MYSVQDIFFIVISTIGRNLESIEISPYGRNDNKINELNKVSGTEVIVLYHKIHDSVLMD</sequence>
<dbReference type="EMBL" id="LUTY01001017">
    <property type="protein sequence ID" value="OAD22332.1"/>
    <property type="molecule type" value="Genomic_DNA"/>
</dbReference>
<evidence type="ECO:0000313" key="1">
    <source>
        <dbReference type="EMBL" id="OAD22332.1"/>
    </source>
</evidence>
<name>A0A176S2L2_9GAMM</name>
<gene>
    <name evidence="1" type="ORF">THIOM_001873</name>
</gene>
<dbReference type="Proteomes" id="UP000076962">
    <property type="component" value="Unassembled WGS sequence"/>
</dbReference>
<proteinExistence type="predicted"/>